<evidence type="ECO:0000313" key="1">
    <source>
        <dbReference type="EMBL" id="MEE6186662.1"/>
    </source>
</evidence>
<dbReference type="Pfam" id="PF13450">
    <property type="entry name" value="NAD_binding_8"/>
    <property type="match status" value="1"/>
</dbReference>
<sequence>MNKSFDAIVVGSGPNGLAAAITLQMAGVEVLLIEGQHEVGGGLRTKELTLPGFLHDVCSAVHPMAIHSPFFAALPLEQFGLRYLHSPVTLAHPFSATEAAGIVASLEDTAASFGADKQAYLDLIGSVVERWPRIINDLLRPLRFPKDPFALAGFGLKALQPASQIVKRFATREARGIWAGMAGHSIRSLDGWATASIGLVLNAAAHIKGWPVPAGGSQSIAKALSDYFVSLGGVIETGTMVERIEELPPAKAFVFDVTPRQLLRIAGHRFSSFYRWQLERFRYGMGVFKIDWALRAPIPFGATLCRQAATLHLGGTFEEISFSEKQNEMGHAVSKPFVLLAQQSIVDPQRAPDGQHTAWAYCHVPHGSNQDMTAAIENQVERFAPGFKELILARHTMNARQMESYNPNYVGGDIGGGIINLSQLYTRPSFRLTPYRTSDKQIFISSSSTPPGGGVHGMCGYHAARTVLKDIFHKKDNLDL</sequence>
<dbReference type="Proteomes" id="UP001357452">
    <property type="component" value="Unassembled WGS sequence"/>
</dbReference>
<protein>
    <submittedName>
        <fullName evidence="1">NAD(P)/FAD-dependent oxidoreductase</fullName>
    </submittedName>
</protein>
<proteinExistence type="predicted"/>
<dbReference type="PANTHER" id="PTHR10668">
    <property type="entry name" value="PHYTOENE DEHYDROGENASE"/>
    <property type="match status" value="1"/>
</dbReference>
<dbReference type="PANTHER" id="PTHR10668:SF105">
    <property type="entry name" value="DEHYDROGENASE-RELATED"/>
    <property type="match status" value="1"/>
</dbReference>
<evidence type="ECO:0000313" key="2">
    <source>
        <dbReference type="Proteomes" id="UP001357452"/>
    </source>
</evidence>
<comment type="caution">
    <text evidence="1">The sequence shown here is derived from an EMBL/GenBank/DDBJ whole genome shotgun (WGS) entry which is preliminary data.</text>
</comment>
<dbReference type="InterPro" id="IPR036188">
    <property type="entry name" value="FAD/NAD-bd_sf"/>
</dbReference>
<gene>
    <name evidence="1" type="ORF">V2H41_05180</name>
</gene>
<dbReference type="RefSeq" id="WP_330974069.1">
    <property type="nucleotide sequence ID" value="NZ_JAZGLY010000002.1"/>
</dbReference>
<accession>A0ABU7RFW0</accession>
<name>A0ABU7RFW0_9BACT</name>
<dbReference type="SUPFAM" id="SSF51905">
    <property type="entry name" value="FAD/NAD(P)-binding domain"/>
    <property type="match status" value="1"/>
</dbReference>
<dbReference type="EMBL" id="JAZGLY010000002">
    <property type="protein sequence ID" value="MEE6186662.1"/>
    <property type="molecule type" value="Genomic_DNA"/>
</dbReference>
<reference evidence="1 2" key="1">
    <citation type="submission" date="2024-01" db="EMBL/GenBank/DDBJ databases">
        <title>Niabella digestum sp. nov., isolated from waste digestion system.</title>
        <authorList>
            <person name="Zhang L."/>
        </authorList>
    </citation>
    <scope>NUCLEOTIDE SEQUENCE [LARGE SCALE GENOMIC DNA]</scope>
    <source>
        <strain evidence="1 2">A18</strain>
    </source>
</reference>
<organism evidence="1 2">
    <name type="scientific">Niabella digestorum</name>
    <dbReference type="NCBI Taxonomy" id="3117701"/>
    <lineage>
        <taxon>Bacteria</taxon>
        <taxon>Pseudomonadati</taxon>
        <taxon>Bacteroidota</taxon>
        <taxon>Chitinophagia</taxon>
        <taxon>Chitinophagales</taxon>
        <taxon>Chitinophagaceae</taxon>
        <taxon>Niabella</taxon>
    </lineage>
</organism>
<dbReference type="Gene3D" id="3.50.50.60">
    <property type="entry name" value="FAD/NAD(P)-binding domain"/>
    <property type="match status" value="2"/>
</dbReference>
<keyword evidence="2" id="KW-1185">Reference proteome</keyword>